<dbReference type="AlphaFoldDB" id="A0A0J7KGA1"/>
<evidence type="ECO:0000313" key="2">
    <source>
        <dbReference type="EMBL" id="KMQ89231.1"/>
    </source>
</evidence>
<evidence type="ECO:0000313" key="3">
    <source>
        <dbReference type="Proteomes" id="UP000036403"/>
    </source>
</evidence>
<feature type="region of interest" description="Disordered" evidence="1">
    <location>
        <begin position="114"/>
        <end position="135"/>
    </location>
</feature>
<dbReference type="PaxDb" id="67767-A0A0J7KGA1"/>
<organism evidence="2 3">
    <name type="scientific">Lasius niger</name>
    <name type="common">Black garden ant</name>
    <dbReference type="NCBI Taxonomy" id="67767"/>
    <lineage>
        <taxon>Eukaryota</taxon>
        <taxon>Metazoa</taxon>
        <taxon>Ecdysozoa</taxon>
        <taxon>Arthropoda</taxon>
        <taxon>Hexapoda</taxon>
        <taxon>Insecta</taxon>
        <taxon>Pterygota</taxon>
        <taxon>Neoptera</taxon>
        <taxon>Endopterygota</taxon>
        <taxon>Hymenoptera</taxon>
        <taxon>Apocrita</taxon>
        <taxon>Aculeata</taxon>
        <taxon>Formicoidea</taxon>
        <taxon>Formicidae</taxon>
        <taxon>Formicinae</taxon>
        <taxon>Lasius</taxon>
        <taxon>Lasius</taxon>
    </lineage>
</organism>
<sequence length="255" mass="27644">MFVRAHRKRMEYIPSGSGARESPDESEGVDFIYYAEMSFLVPHYKPRMTRSNMKTSISKHIPSSTSASVVADSESSIITPTDLAWNTDLTDSMSIANIDDSCFSSLLSVPTKSPLSTVSPTSSPMSTNETFGNNLNQGPFVPFSPSILPMNSKGSSGSKSGSGSCGTFIASKFKSKAKNEVVPPSDTFCKQKKIAIDSFLGETSKMMDKMVSTVETVVLNQQSKTLVPEDNELTSVSVTIAYAMKDIPKAKRRIC</sequence>
<dbReference type="EMBL" id="LBMM01008005">
    <property type="protein sequence ID" value="KMQ89231.1"/>
    <property type="molecule type" value="Genomic_DNA"/>
</dbReference>
<feature type="compositionally biased region" description="Low complexity" evidence="1">
    <location>
        <begin position="114"/>
        <end position="127"/>
    </location>
</feature>
<reference evidence="2 3" key="1">
    <citation type="submission" date="2015-04" db="EMBL/GenBank/DDBJ databases">
        <title>Lasius niger genome sequencing.</title>
        <authorList>
            <person name="Konorov E.A."/>
            <person name="Nikitin M.A."/>
            <person name="Kirill M.V."/>
            <person name="Chang P."/>
        </authorList>
    </citation>
    <scope>NUCLEOTIDE SEQUENCE [LARGE SCALE GENOMIC DNA]</scope>
    <source>
        <tissue evidence="2">Whole</tissue>
    </source>
</reference>
<accession>A0A0J7KGA1</accession>
<dbReference type="Proteomes" id="UP000036403">
    <property type="component" value="Unassembled WGS sequence"/>
</dbReference>
<comment type="caution">
    <text evidence="2">The sequence shown here is derived from an EMBL/GenBank/DDBJ whole genome shotgun (WGS) entry which is preliminary data.</text>
</comment>
<name>A0A0J7KGA1_LASNI</name>
<dbReference type="OrthoDB" id="6147983at2759"/>
<proteinExistence type="predicted"/>
<gene>
    <name evidence="2" type="ORF">RF55_11156</name>
</gene>
<evidence type="ECO:0000256" key="1">
    <source>
        <dbReference type="SAM" id="MobiDB-lite"/>
    </source>
</evidence>
<protein>
    <submittedName>
        <fullName evidence="2">Uncharacterized protein</fullName>
    </submittedName>
</protein>
<keyword evidence="3" id="KW-1185">Reference proteome</keyword>